<accession>A0ABR0F211</accession>
<evidence type="ECO:0000256" key="3">
    <source>
        <dbReference type="ARBA" id="ARBA00012795"/>
    </source>
</evidence>
<evidence type="ECO:0000256" key="2">
    <source>
        <dbReference type="ARBA" id="ARBA00009056"/>
    </source>
</evidence>
<dbReference type="PANTHER" id="PTHR21210:SF0">
    <property type="entry name" value="TRNA (URACIL-O(2)-)-METHYLTRANSFERASE-RELATED"/>
    <property type="match status" value="1"/>
</dbReference>
<evidence type="ECO:0000256" key="12">
    <source>
        <dbReference type="SAM" id="MobiDB-lite"/>
    </source>
</evidence>
<evidence type="ECO:0000256" key="5">
    <source>
        <dbReference type="ARBA" id="ARBA00022490"/>
    </source>
</evidence>
<keyword evidence="7 11" id="KW-0808">Transferase</keyword>
<feature type="region of interest" description="Disordered" evidence="12">
    <location>
        <begin position="452"/>
        <end position="490"/>
    </location>
</feature>
<comment type="subcellular location">
    <subcellularLocation>
        <location evidence="1 11">Cytoplasm</location>
    </subcellularLocation>
</comment>
<sequence length="584" mass="65946">MSSANGSGNDEEWLEYLRRGLKSDLLNDKTPETSRPNGQNGHSPPTKKPAFEPKLGNDIKPPNISLPDELWQLVLQCPCTFPSEVFHGVMLNLVKNPNITSSHLFRADIFYDSEQDHLFQPDSPNPPNGLAKHLKEDLRPILAHWPGFHLERTIVRQLIPRNPQLDNPLVQTCHFFANQTDSGEDQTLVLYIPHVSHPDQIPFYHPTVSRLAFLHTPSTLHLLYRPFPSTPHLTPKHHRTALKLLQTLHKHGQGQLLGYTKRVHHDLLIPQKSYQDTYTRLKTKYGRQLSEQWVEVTDPGKHVFEDIAIAAFLVELWKDMYALPEDENGTTKPPFPGFIDIGCGNGLLVHILLSENYPGTGFDARHRKTWSTFPPHIQSRLEQKILVPSILQKDEKEDAWHNGNFGEGVFIISNHADELTPWTPLLAYLNSSAFIAIPCCSHDLSGARFRAPVGSKGAKQQQETRLPQQQQQEGHPQAAETGSLARTPAQKKMPSAYSTLCSYVASLATEVGFKPEQEILRIPSTRNTCIVGRKHDWEESLTREAREAKVIDVVERELKRGIGAVGEDWIVQARKLMKKPGSGH</sequence>
<feature type="region of interest" description="Disordered" evidence="12">
    <location>
        <begin position="24"/>
        <end position="59"/>
    </location>
</feature>
<dbReference type="InterPro" id="IPR011671">
    <property type="entry name" value="tRNA_uracil_MeTrfase"/>
</dbReference>
<protein>
    <recommendedName>
        <fullName evidence="4 11">tRNA (uracil-O(2)-)-methyltransferase</fullName>
        <ecNumber evidence="3 11">2.1.1.211</ecNumber>
    </recommendedName>
</protein>
<dbReference type="Proteomes" id="UP001305779">
    <property type="component" value="Unassembled WGS sequence"/>
</dbReference>
<dbReference type="EMBL" id="JAXOVC010000001">
    <property type="protein sequence ID" value="KAK4507991.1"/>
    <property type="molecule type" value="Genomic_DNA"/>
</dbReference>
<organism evidence="13 14">
    <name type="scientific">Zasmidium cellare</name>
    <name type="common">Wine cellar mold</name>
    <name type="synonym">Racodium cellare</name>
    <dbReference type="NCBI Taxonomy" id="395010"/>
    <lineage>
        <taxon>Eukaryota</taxon>
        <taxon>Fungi</taxon>
        <taxon>Dikarya</taxon>
        <taxon>Ascomycota</taxon>
        <taxon>Pezizomycotina</taxon>
        <taxon>Dothideomycetes</taxon>
        <taxon>Dothideomycetidae</taxon>
        <taxon>Mycosphaerellales</taxon>
        <taxon>Mycosphaerellaceae</taxon>
        <taxon>Zasmidium</taxon>
    </lineage>
</organism>
<comment type="caution">
    <text evidence="13">The sequence shown here is derived from an EMBL/GenBank/DDBJ whole genome shotgun (WGS) entry which is preliminary data.</text>
</comment>
<comment type="similarity">
    <text evidence="2 11">Belongs to the TRM44 family.</text>
</comment>
<evidence type="ECO:0000256" key="9">
    <source>
        <dbReference type="ARBA" id="ARBA00022694"/>
    </source>
</evidence>
<comment type="function">
    <text evidence="11">Adenosyl-L-methionine (AdoMet)-dependent tRNA (uracil-O(2)-)-methyltransferase.</text>
</comment>
<evidence type="ECO:0000256" key="4">
    <source>
        <dbReference type="ARBA" id="ARBA00017788"/>
    </source>
</evidence>
<reference evidence="13 14" key="1">
    <citation type="journal article" date="2023" name="G3 (Bethesda)">
        <title>A chromosome-level genome assembly of Zasmidium syzygii isolated from banana leaves.</title>
        <authorList>
            <person name="van Westerhoven A.C."/>
            <person name="Mehrabi R."/>
            <person name="Talebi R."/>
            <person name="Steentjes M.B.F."/>
            <person name="Corcolon B."/>
            <person name="Chong P.A."/>
            <person name="Kema G.H.J."/>
            <person name="Seidl M.F."/>
        </authorList>
    </citation>
    <scope>NUCLEOTIDE SEQUENCE [LARGE SCALE GENOMIC DNA]</scope>
    <source>
        <strain evidence="13 14">P124</strain>
    </source>
</reference>
<keyword evidence="6 11" id="KW-0489">Methyltransferase</keyword>
<proteinExistence type="inferred from homology"/>
<evidence type="ECO:0000256" key="11">
    <source>
        <dbReference type="RuleBase" id="RU368004"/>
    </source>
</evidence>
<feature type="compositionally biased region" description="Polar residues" evidence="12">
    <location>
        <begin position="33"/>
        <end position="43"/>
    </location>
</feature>
<evidence type="ECO:0000256" key="1">
    <source>
        <dbReference type="ARBA" id="ARBA00004496"/>
    </source>
</evidence>
<dbReference type="EC" id="2.1.1.211" evidence="3 11"/>
<keyword evidence="14" id="KW-1185">Reference proteome</keyword>
<comment type="catalytic activity">
    <reaction evidence="10 11">
        <text>uridine(44) in tRNA(Ser) + S-adenosyl-L-methionine = 2'-O-methyluridine(44) in tRNA(Ser) + S-adenosyl-L-homocysteine + H(+)</text>
        <dbReference type="Rhea" id="RHEA:43100"/>
        <dbReference type="Rhea" id="RHEA-COMP:10339"/>
        <dbReference type="Rhea" id="RHEA-COMP:10340"/>
        <dbReference type="ChEBI" id="CHEBI:15378"/>
        <dbReference type="ChEBI" id="CHEBI:57856"/>
        <dbReference type="ChEBI" id="CHEBI:59789"/>
        <dbReference type="ChEBI" id="CHEBI:65315"/>
        <dbReference type="ChEBI" id="CHEBI:74478"/>
        <dbReference type="EC" id="2.1.1.211"/>
    </reaction>
</comment>
<dbReference type="Pfam" id="PF07757">
    <property type="entry name" value="AdoMet_MTase"/>
    <property type="match status" value="1"/>
</dbReference>
<evidence type="ECO:0000256" key="7">
    <source>
        <dbReference type="ARBA" id="ARBA00022679"/>
    </source>
</evidence>
<keyword evidence="5 11" id="KW-0963">Cytoplasm</keyword>
<evidence type="ECO:0000313" key="14">
    <source>
        <dbReference type="Proteomes" id="UP001305779"/>
    </source>
</evidence>
<evidence type="ECO:0000256" key="8">
    <source>
        <dbReference type="ARBA" id="ARBA00022691"/>
    </source>
</evidence>
<dbReference type="PANTHER" id="PTHR21210">
    <property type="entry name" value="TRNA (URACIL-O(2)-)-METHYLTRANSFERASE-RELATED"/>
    <property type="match status" value="1"/>
</dbReference>
<evidence type="ECO:0000256" key="6">
    <source>
        <dbReference type="ARBA" id="ARBA00022603"/>
    </source>
</evidence>
<keyword evidence="8 11" id="KW-0949">S-adenosyl-L-methionine</keyword>
<name>A0ABR0F211_ZASCE</name>
<evidence type="ECO:0000313" key="13">
    <source>
        <dbReference type="EMBL" id="KAK4507991.1"/>
    </source>
</evidence>
<keyword evidence="9 11" id="KW-0819">tRNA processing</keyword>
<feature type="compositionally biased region" description="Low complexity" evidence="12">
    <location>
        <begin position="460"/>
        <end position="472"/>
    </location>
</feature>
<gene>
    <name evidence="13" type="ORF">PRZ48_001726</name>
</gene>
<evidence type="ECO:0000256" key="10">
    <source>
        <dbReference type="ARBA" id="ARBA00047957"/>
    </source>
</evidence>